<comment type="caution">
    <text evidence="6">The sequence shown here is derived from an EMBL/GenBank/DDBJ whole genome shotgun (WGS) entry which is preliminary data.</text>
</comment>
<feature type="domain" description="HMG box" evidence="5">
    <location>
        <begin position="199"/>
        <end position="269"/>
    </location>
</feature>
<keyword evidence="7" id="KW-1185">Reference proteome</keyword>
<reference evidence="6 7" key="1">
    <citation type="submission" date="2016-02" db="EMBL/GenBank/DDBJ databases">
        <title>Genome analysis of coral dinoflagellate symbionts highlights evolutionary adaptations to a symbiotic lifestyle.</title>
        <authorList>
            <person name="Aranda M."/>
            <person name="Li Y."/>
            <person name="Liew Y.J."/>
            <person name="Baumgarten S."/>
            <person name="Simakov O."/>
            <person name="Wilson M."/>
            <person name="Piel J."/>
            <person name="Ashoor H."/>
            <person name="Bougouffa S."/>
            <person name="Bajic V.B."/>
            <person name="Ryu T."/>
            <person name="Ravasi T."/>
            <person name="Bayer T."/>
            <person name="Micklem G."/>
            <person name="Kim H."/>
            <person name="Bhak J."/>
            <person name="Lajeunesse T.C."/>
            <person name="Voolstra C.R."/>
        </authorList>
    </citation>
    <scope>NUCLEOTIDE SEQUENCE [LARGE SCALE GENOMIC DNA]</scope>
    <source>
        <strain evidence="6 7">CCMP2467</strain>
    </source>
</reference>
<protein>
    <submittedName>
        <fullName evidence="6">High mobility group B protein 4</fullName>
    </submittedName>
</protein>
<evidence type="ECO:0000256" key="1">
    <source>
        <dbReference type="ARBA" id="ARBA00023125"/>
    </source>
</evidence>
<dbReference type="GO" id="GO:0005634">
    <property type="term" value="C:nucleus"/>
    <property type="evidence" value="ECO:0007669"/>
    <property type="project" value="UniProtKB-UniRule"/>
</dbReference>
<dbReference type="CDD" id="cd21994">
    <property type="entry name" value="HMG-box_SSRP1-like"/>
    <property type="match status" value="1"/>
</dbReference>
<feature type="compositionally biased region" description="Basic residues" evidence="3">
    <location>
        <begin position="179"/>
        <end position="192"/>
    </location>
</feature>
<dbReference type="InterPro" id="IPR009071">
    <property type="entry name" value="HMG_box_dom"/>
</dbReference>
<dbReference type="Proteomes" id="UP000186817">
    <property type="component" value="Unassembled WGS sequence"/>
</dbReference>
<feature type="signal peptide" evidence="4">
    <location>
        <begin position="1"/>
        <end position="19"/>
    </location>
</feature>
<keyword evidence="1 2" id="KW-0238">DNA-binding</keyword>
<dbReference type="Gene3D" id="1.10.30.10">
    <property type="entry name" value="High mobility group box domain"/>
    <property type="match status" value="3"/>
</dbReference>
<dbReference type="InterPro" id="IPR050342">
    <property type="entry name" value="HMGB"/>
</dbReference>
<dbReference type="SMART" id="SM00398">
    <property type="entry name" value="HMG"/>
    <property type="match status" value="3"/>
</dbReference>
<sequence length="519" mass="57904">MRLRGRRVWPGLLAAFALATSPGLRLCQVKPLTPPKRPLTSYFFWLDEHRQIIRDSLPAQAAHTEVLKEAGRRWRSLKKTEKEKYEKAASVAKEAYLKDVQDFVEAGGIMPGAKPTKDPAIPKRPLNAYMLFVGDHRQEIKDSLPPNGNFLAEARAEQLKAAHKKEMKEFLESGGVLPKSKRQARTRGKRATRKDPLQPKRPPTAWMLWLQENREKIAAALPPGHRGVTDVSKEAGQRWKALGAEQKAPFEKKADAEKAKYLKEMQHYEAFLAGHSSPKNCSTMRCKTPCAQISMLGTGLPVPSRRPSATPEPSPAKVVEVPKTQPTAPAAKAAEAPPAVSEETPLAHLQSLPRSELPTHWAQVRGHWVGKDKETHSTLLIPAMAATPPPVVIVTGWSGAGKSTTGDYLALYHGFYHLDGDNIMRDQSEKSKELTAGLVKAFYEHWFKNRPAPDTLWKPYLDALASQCLEALKSHDRIALTFSVYRREARDYFRQLLPGRVSFLKLDCDPDVVVRSASN</sequence>
<evidence type="ECO:0000256" key="4">
    <source>
        <dbReference type="SAM" id="SignalP"/>
    </source>
</evidence>
<gene>
    <name evidence="6" type="primary">HMGB4</name>
    <name evidence="6" type="ORF">AK812_SmicGene19147</name>
</gene>
<dbReference type="PANTHER" id="PTHR48112:SF22">
    <property type="entry name" value="MITOCHONDRIAL TRANSCRIPTION FACTOR A, ISOFORM B"/>
    <property type="match status" value="1"/>
</dbReference>
<feature type="region of interest" description="Disordered" evidence="3">
    <location>
        <begin position="172"/>
        <end position="202"/>
    </location>
</feature>
<dbReference type="SUPFAM" id="SSF52540">
    <property type="entry name" value="P-loop containing nucleoside triphosphate hydrolases"/>
    <property type="match status" value="1"/>
</dbReference>
<dbReference type="GO" id="GO:0003677">
    <property type="term" value="F:DNA binding"/>
    <property type="evidence" value="ECO:0007669"/>
    <property type="project" value="UniProtKB-UniRule"/>
</dbReference>
<feature type="DNA-binding region" description="HMG box" evidence="2">
    <location>
        <begin position="199"/>
        <end position="269"/>
    </location>
</feature>
<dbReference type="OrthoDB" id="416309at2759"/>
<dbReference type="InterPro" id="IPR036910">
    <property type="entry name" value="HMG_box_dom_sf"/>
</dbReference>
<proteinExistence type="predicted"/>
<feature type="chain" id="PRO_5012232240" evidence="4">
    <location>
        <begin position="20"/>
        <end position="519"/>
    </location>
</feature>
<feature type="domain" description="HMG box" evidence="5">
    <location>
        <begin position="35"/>
        <end position="104"/>
    </location>
</feature>
<evidence type="ECO:0000259" key="5">
    <source>
        <dbReference type="PROSITE" id="PS50118"/>
    </source>
</evidence>
<organism evidence="6 7">
    <name type="scientific">Symbiodinium microadriaticum</name>
    <name type="common">Dinoflagellate</name>
    <name type="synonym">Zooxanthella microadriatica</name>
    <dbReference type="NCBI Taxonomy" id="2951"/>
    <lineage>
        <taxon>Eukaryota</taxon>
        <taxon>Sar</taxon>
        <taxon>Alveolata</taxon>
        <taxon>Dinophyceae</taxon>
        <taxon>Suessiales</taxon>
        <taxon>Symbiodiniaceae</taxon>
        <taxon>Symbiodinium</taxon>
    </lineage>
</organism>
<feature type="region of interest" description="Disordered" evidence="3">
    <location>
        <begin position="298"/>
        <end position="338"/>
    </location>
</feature>
<dbReference type="Pfam" id="PF00505">
    <property type="entry name" value="HMG_box"/>
    <property type="match status" value="2"/>
</dbReference>
<name>A0A1Q9DT98_SYMMI</name>
<keyword evidence="2" id="KW-0539">Nucleus</keyword>
<dbReference type="SUPFAM" id="SSF47095">
    <property type="entry name" value="HMG-box"/>
    <property type="match status" value="3"/>
</dbReference>
<dbReference type="Gene3D" id="3.40.50.300">
    <property type="entry name" value="P-loop containing nucleotide triphosphate hydrolases"/>
    <property type="match status" value="1"/>
</dbReference>
<feature type="compositionally biased region" description="Low complexity" evidence="3">
    <location>
        <begin position="321"/>
        <end position="338"/>
    </location>
</feature>
<dbReference type="GO" id="GO:0006357">
    <property type="term" value="P:regulation of transcription by RNA polymerase II"/>
    <property type="evidence" value="ECO:0007669"/>
    <property type="project" value="TreeGrafter"/>
</dbReference>
<accession>A0A1Q9DT98</accession>
<dbReference type="AlphaFoldDB" id="A0A1Q9DT98"/>
<dbReference type="InterPro" id="IPR027417">
    <property type="entry name" value="P-loop_NTPase"/>
</dbReference>
<evidence type="ECO:0000313" key="6">
    <source>
        <dbReference type="EMBL" id="OLP98394.1"/>
    </source>
</evidence>
<evidence type="ECO:0000313" key="7">
    <source>
        <dbReference type="Proteomes" id="UP000186817"/>
    </source>
</evidence>
<evidence type="ECO:0000256" key="3">
    <source>
        <dbReference type="SAM" id="MobiDB-lite"/>
    </source>
</evidence>
<evidence type="ECO:0000256" key="2">
    <source>
        <dbReference type="PROSITE-ProRule" id="PRU00267"/>
    </source>
</evidence>
<dbReference type="PROSITE" id="PS50118">
    <property type="entry name" value="HMG_BOX_2"/>
    <property type="match status" value="2"/>
</dbReference>
<dbReference type="EMBL" id="LSRX01000398">
    <property type="protein sequence ID" value="OLP98394.1"/>
    <property type="molecule type" value="Genomic_DNA"/>
</dbReference>
<dbReference type="PANTHER" id="PTHR48112">
    <property type="entry name" value="HIGH MOBILITY GROUP PROTEIN DSP1"/>
    <property type="match status" value="1"/>
</dbReference>
<feature type="DNA-binding region" description="HMG box" evidence="2">
    <location>
        <begin position="35"/>
        <end position="104"/>
    </location>
</feature>
<keyword evidence="4" id="KW-0732">Signal</keyword>